<dbReference type="AlphaFoldDB" id="A0A1M5B3K6"/>
<dbReference type="STRING" id="1121391.SAMN02745206_01840"/>
<evidence type="ECO:0000256" key="1">
    <source>
        <dbReference type="ARBA" id="ARBA00004651"/>
    </source>
</evidence>
<proteinExistence type="predicted"/>
<gene>
    <name evidence="8" type="ORF">SAMN02745206_01840</name>
</gene>
<keyword evidence="6" id="KW-0732">Signal</keyword>
<evidence type="ECO:0000256" key="2">
    <source>
        <dbReference type="ARBA" id="ARBA00022475"/>
    </source>
</evidence>
<dbReference type="OrthoDB" id="9791237at2"/>
<dbReference type="RefSeq" id="WP_073038696.1">
    <property type="nucleotide sequence ID" value="NZ_FQVB01000016.1"/>
</dbReference>
<keyword evidence="3" id="KW-0812">Transmembrane</keyword>
<reference evidence="9" key="1">
    <citation type="submission" date="2016-11" db="EMBL/GenBank/DDBJ databases">
        <authorList>
            <person name="Varghese N."/>
            <person name="Submissions S."/>
        </authorList>
    </citation>
    <scope>NUCLEOTIDE SEQUENCE [LARGE SCALE GENOMIC DNA]</scope>
    <source>
        <strain evidence="9">DSM 9756</strain>
    </source>
</reference>
<dbReference type="GO" id="GO:0005886">
    <property type="term" value="C:plasma membrane"/>
    <property type="evidence" value="ECO:0007669"/>
    <property type="project" value="UniProtKB-SubCell"/>
</dbReference>
<keyword evidence="9" id="KW-1185">Reference proteome</keyword>
<dbReference type="EMBL" id="FQVB01000016">
    <property type="protein sequence ID" value="SHF37073.1"/>
    <property type="molecule type" value="Genomic_DNA"/>
</dbReference>
<evidence type="ECO:0000256" key="5">
    <source>
        <dbReference type="ARBA" id="ARBA00023136"/>
    </source>
</evidence>
<dbReference type="Gene3D" id="3.30.450.20">
    <property type="entry name" value="PAS domain"/>
    <property type="match status" value="1"/>
</dbReference>
<evidence type="ECO:0000313" key="9">
    <source>
        <dbReference type="Proteomes" id="UP000184076"/>
    </source>
</evidence>
<keyword evidence="5" id="KW-0472">Membrane</keyword>
<evidence type="ECO:0000256" key="4">
    <source>
        <dbReference type="ARBA" id="ARBA00022989"/>
    </source>
</evidence>
<feature type="signal peptide" evidence="6">
    <location>
        <begin position="1"/>
        <end position="24"/>
    </location>
</feature>
<dbReference type="SMART" id="SM01049">
    <property type="entry name" value="Cache_2"/>
    <property type="match status" value="1"/>
</dbReference>
<dbReference type="Proteomes" id="UP000184076">
    <property type="component" value="Unassembled WGS sequence"/>
</dbReference>
<organism evidence="8 9">
    <name type="scientific">Desulfacinum infernum DSM 9756</name>
    <dbReference type="NCBI Taxonomy" id="1121391"/>
    <lineage>
        <taxon>Bacteria</taxon>
        <taxon>Pseudomonadati</taxon>
        <taxon>Thermodesulfobacteriota</taxon>
        <taxon>Syntrophobacteria</taxon>
        <taxon>Syntrophobacterales</taxon>
        <taxon>Syntrophobacteraceae</taxon>
        <taxon>Desulfacinum</taxon>
    </lineage>
</organism>
<feature type="domain" description="Single Cache" evidence="7">
    <location>
        <begin position="21"/>
        <end position="104"/>
    </location>
</feature>
<keyword evidence="4" id="KW-1133">Transmembrane helix</keyword>
<dbReference type="Pfam" id="PF17200">
    <property type="entry name" value="sCache_2"/>
    <property type="match status" value="1"/>
</dbReference>
<dbReference type="InterPro" id="IPR033480">
    <property type="entry name" value="sCache_2"/>
</dbReference>
<protein>
    <submittedName>
        <fullName evidence="8">Cache domain-containing protein</fullName>
    </submittedName>
</protein>
<feature type="chain" id="PRO_5012251472" evidence="6">
    <location>
        <begin position="25"/>
        <end position="166"/>
    </location>
</feature>
<accession>A0A1M5B3K6</accession>
<evidence type="ECO:0000313" key="8">
    <source>
        <dbReference type="EMBL" id="SHF37073.1"/>
    </source>
</evidence>
<comment type="subcellular location">
    <subcellularLocation>
        <location evidence="1">Cell membrane</location>
        <topology evidence="1">Multi-pass membrane protein</topology>
    </subcellularLocation>
</comment>
<evidence type="ECO:0000259" key="7">
    <source>
        <dbReference type="SMART" id="SM01049"/>
    </source>
</evidence>
<evidence type="ECO:0000256" key="6">
    <source>
        <dbReference type="SAM" id="SignalP"/>
    </source>
</evidence>
<evidence type="ECO:0000256" key="3">
    <source>
        <dbReference type="ARBA" id="ARBA00022692"/>
    </source>
</evidence>
<sequence>MKKTFLFAVCLALIPLLWTGHAQASEATPQEVVQKVTEAAQLVAEKGEDAFAEISDKNGRFVWKDSYCFAYDMTGTIVAHPIKPNLVGKNLMGMKDIKGKMFTAEFVSIAKSASGKGWSDYWWPKPGEKQPSLKVSYIMKVPGKDFFVGAGIYDVSKEEAEKALSQ</sequence>
<keyword evidence="2" id="KW-1003">Cell membrane</keyword>
<name>A0A1M5B3K6_9BACT</name>